<keyword evidence="3" id="KW-1185">Reference proteome</keyword>
<dbReference type="GO" id="GO:0043161">
    <property type="term" value="P:proteasome-mediated ubiquitin-dependent protein catabolic process"/>
    <property type="evidence" value="ECO:0007669"/>
    <property type="project" value="TreeGrafter"/>
</dbReference>
<proteinExistence type="predicted"/>
<evidence type="ECO:0000313" key="3">
    <source>
        <dbReference type="Proteomes" id="UP000549394"/>
    </source>
</evidence>
<feature type="domain" description="B30.2/SPRY" evidence="1">
    <location>
        <begin position="875"/>
        <end position="1074"/>
    </location>
</feature>
<dbReference type="InterPro" id="IPR043136">
    <property type="entry name" value="B30.2/SPRY_sf"/>
</dbReference>
<dbReference type="Pfam" id="PF00622">
    <property type="entry name" value="SPRY"/>
    <property type="match status" value="1"/>
</dbReference>
<dbReference type="SUPFAM" id="SSF49899">
    <property type="entry name" value="Concanavalin A-like lectins/glucanases"/>
    <property type="match status" value="2"/>
</dbReference>
<organism evidence="2 3">
    <name type="scientific">Dimorphilus gyrociliatus</name>
    <dbReference type="NCBI Taxonomy" id="2664684"/>
    <lineage>
        <taxon>Eukaryota</taxon>
        <taxon>Metazoa</taxon>
        <taxon>Spiralia</taxon>
        <taxon>Lophotrochozoa</taxon>
        <taxon>Annelida</taxon>
        <taxon>Polychaeta</taxon>
        <taxon>Polychaeta incertae sedis</taxon>
        <taxon>Dinophilidae</taxon>
        <taxon>Dimorphilus</taxon>
    </lineage>
</organism>
<sequence>MGNAQGDLSDLEEDIAKIFVSALKNSNTRNTQRPAEAVKSPRIKQASIWDEEKTSSSLRIEADGLTVSKIAERPSSHIAKAAEGYTDGLHIFKIHWPQKKRGLCAVIGVSSQMAPIQNFQCLPLCGLNQHSLGWDIVNNKALYGGMVLNTYPEDRNPGYSVSDTFFMILDLQKGILSFKDEHGDIGICCSGLDAVFSKKNVKLYPTVNLTNFNDKVSMTKIEGMGKSTFNQLFSTRSTSALSENSVVWRTLIEMMRSKSLDDSSLIYESIAKFHNILEEAKQDVWMYKIYMSMIAKDANIMCHYQKYTYKQKRKPAAITNFIEITKLMGTCSHDFAKFSTSLFESGCLDTLETVLSDIIKANMSISIKKDILLPILILICNLSKISAIRDEILQRKIDGLLEKHCSDNICAGVDVESFIPILCIMSLGYIKYEDSRSKWTINSHFLDIIASFAESAALDGKVGDDFFILPKEALDTLASVLDNNQNILYLLRQGVTGKFNGILNGIKEKNDCLTIALQCLIKLLTKVVELQRENSHNSSLRDSVGVKRLRETLKDLSSGSSSIECQINSCLNKLDEIEKGVAVEKKCLLKDLTAELMQCLNFSSVYFDSKYDRCFCINCHSKRNDQDYYSRGEPSRTYALPIGWYRFGLVLPPFAEEAEAVKKWHRAYHGTKTETIPDILRHGFLLLPGDYTASGHRLTELPNHFNDERKPEGFNTKCVFVSPSLRYSTHYSPGSRWKDKYVVKMCFQVLMAPNTYKIGPQTIGQSKQIDQKFSNDELEWFTMQRACHALYGLLINIEPIEKNAILSKTKADISQTDMGNNLSDLGDIESKTSTLIRNASGTDCERDNYEGQYHFQDEFTLPLDAWEKRIKAYEVNPVKAKQGCVPQWFKQENVFQWDKIDSSDNFTITDEKITIRKNISKTSSDLAKCTEGLYKGIHVYQIYWPKETRRGKFSIIGLSTDSVSKRESSLVPLCGQNENSFGWDLNSKEFYYKNEVIHSYPENCSPSFVIPDYFKMIVDFKRGTLSFGTNDIDYGICFTGITELFTKQNKNLFLTVSISSKNCEISVAKLPYLLKSEGYYSDLETFTKVLLKILDLIAKINEYSLFKDFLKKLLKFLRVCYCDSILYETILTIIMKSQFFEVANKMLRFFTLYMDDHDIQQSYRMMCKFFKSCSKKNAMFAKLAFDNSFIDLLHIVMEAEKLKLNPNGILLCTLQLIKQGCKISEISGRILEKRDYYINFTRCHLTPDNIKLVTLTISILLCGETFELDETCANLLIKYFNDKLQSTLILEILRYALRNERNYQHLFDMGIMNMLGNKLENLDPNDLTSCEHLLNCLSVCFSMTIKTIRKVDTLPRNFNADRFIMELEKLKGNEFDDLISTCILKLNEIKRIKDSEICQLKNLCDKYFKTELSIRDSYKAERHSKCFCHNCHLYRKDNDYYHRGKPLRKYVLPLGWYRIGLNVHDTHATVYDFEDWHRAYLPISFSDSVKEVIESRNSEIRESATRFVSPSIKYCSYTSQSRRYGAYDIKLAFQVLVRPDSYTAQGRNGNKQLQFDPSFSNTEIEWFVENDNSLIIYGLLIKADLRQK</sequence>
<evidence type="ECO:0000259" key="1">
    <source>
        <dbReference type="PROSITE" id="PS50188"/>
    </source>
</evidence>
<dbReference type="EMBL" id="CAJFCJ010000006">
    <property type="protein sequence ID" value="CAD5115974.1"/>
    <property type="molecule type" value="Genomic_DNA"/>
</dbReference>
<protein>
    <submittedName>
        <fullName evidence="2">DgyrCDS4905</fullName>
    </submittedName>
</protein>
<comment type="caution">
    <text evidence="2">The sequence shown here is derived from an EMBL/GenBank/DDBJ whole genome shotgun (WGS) entry which is preliminary data.</text>
</comment>
<dbReference type="InterPro" id="IPR013320">
    <property type="entry name" value="ConA-like_dom_sf"/>
</dbReference>
<accession>A0A7I8VIF6</accession>
<dbReference type="PANTHER" id="PTHR12245:SF11">
    <property type="entry name" value="PROTEIN GUSTAVUS"/>
    <property type="match status" value="1"/>
</dbReference>
<name>A0A7I8VIF6_9ANNE</name>
<feature type="domain" description="B30.2/SPRY" evidence="1">
    <location>
        <begin position="27"/>
        <end position="225"/>
    </location>
</feature>
<dbReference type="InterPro" id="IPR003877">
    <property type="entry name" value="SPRY_dom"/>
</dbReference>
<dbReference type="InterPro" id="IPR050672">
    <property type="entry name" value="FBXO45-Fsn/SPSB_families"/>
</dbReference>
<dbReference type="InterPro" id="IPR001870">
    <property type="entry name" value="B30.2/SPRY"/>
</dbReference>
<dbReference type="Proteomes" id="UP000549394">
    <property type="component" value="Unassembled WGS sequence"/>
</dbReference>
<gene>
    <name evidence="2" type="ORF">DGYR_LOCUS4655</name>
</gene>
<reference evidence="2 3" key="1">
    <citation type="submission" date="2020-08" db="EMBL/GenBank/DDBJ databases">
        <authorList>
            <person name="Hejnol A."/>
        </authorList>
    </citation>
    <scope>NUCLEOTIDE SEQUENCE [LARGE SCALE GENOMIC DNA]</scope>
</reference>
<dbReference type="GO" id="GO:0019005">
    <property type="term" value="C:SCF ubiquitin ligase complex"/>
    <property type="evidence" value="ECO:0007669"/>
    <property type="project" value="TreeGrafter"/>
</dbReference>
<dbReference type="PROSITE" id="PS50188">
    <property type="entry name" value="B302_SPRY"/>
    <property type="match status" value="2"/>
</dbReference>
<dbReference type="OrthoDB" id="6101731at2759"/>
<evidence type="ECO:0000313" key="2">
    <source>
        <dbReference type="EMBL" id="CAD5115974.1"/>
    </source>
</evidence>
<dbReference type="Gene3D" id="2.60.120.920">
    <property type="match status" value="2"/>
</dbReference>
<dbReference type="PANTHER" id="PTHR12245">
    <property type="entry name" value="SPRY DOMAIN CONTAINING SOCS BOX PROTEIN"/>
    <property type="match status" value="1"/>
</dbReference>